<feature type="transmembrane region" description="Helical" evidence="6">
    <location>
        <begin position="408"/>
        <end position="429"/>
    </location>
</feature>
<feature type="transmembrane region" description="Helical" evidence="6">
    <location>
        <begin position="346"/>
        <end position="364"/>
    </location>
</feature>
<evidence type="ECO:0000256" key="4">
    <source>
        <dbReference type="ARBA" id="ARBA00022989"/>
    </source>
</evidence>
<evidence type="ECO:0000313" key="8">
    <source>
        <dbReference type="WBParaSite" id="PSAMB.scaffold1124size35681.g11144.t1"/>
    </source>
</evidence>
<keyword evidence="4 6" id="KW-1133">Transmembrane helix</keyword>
<feature type="transmembrane region" description="Helical" evidence="6">
    <location>
        <begin position="235"/>
        <end position="254"/>
    </location>
</feature>
<feature type="transmembrane region" description="Helical" evidence="6">
    <location>
        <begin position="181"/>
        <end position="199"/>
    </location>
</feature>
<feature type="transmembrane region" description="Helical" evidence="6">
    <location>
        <begin position="693"/>
        <end position="718"/>
    </location>
</feature>
<protein>
    <submittedName>
        <fullName evidence="8">Transmembrane protein 245</fullName>
    </submittedName>
</protein>
<feature type="transmembrane region" description="Helical" evidence="6">
    <location>
        <begin position="601"/>
        <end position="619"/>
    </location>
</feature>
<keyword evidence="7" id="KW-1185">Reference proteome</keyword>
<organism evidence="7 8">
    <name type="scientific">Plectus sambesii</name>
    <dbReference type="NCBI Taxonomy" id="2011161"/>
    <lineage>
        <taxon>Eukaryota</taxon>
        <taxon>Metazoa</taxon>
        <taxon>Ecdysozoa</taxon>
        <taxon>Nematoda</taxon>
        <taxon>Chromadorea</taxon>
        <taxon>Plectida</taxon>
        <taxon>Plectina</taxon>
        <taxon>Plectoidea</taxon>
        <taxon>Plectidae</taxon>
        <taxon>Plectus</taxon>
    </lineage>
</organism>
<reference evidence="8" key="1">
    <citation type="submission" date="2022-11" db="UniProtKB">
        <authorList>
            <consortium name="WormBaseParasite"/>
        </authorList>
    </citation>
    <scope>IDENTIFICATION</scope>
</reference>
<evidence type="ECO:0000256" key="1">
    <source>
        <dbReference type="ARBA" id="ARBA00004141"/>
    </source>
</evidence>
<evidence type="ECO:0000256" key="5">
    <source>
        <dbReference type="ARBA" id="ARBA00023136"/>
    </source>
</evidence>
<dbReference type="WBParaSite" id="PSAMB.scaffold1124size35681.g11144.t1">
    <property type="protein sequence ID" value="PSAMB.scaffold1124size35681.g11144.t1"/>
    <property type="gene ID" value="PSAMB.scaffold1124size35681.g11144"/>
</dbReference>
<dbReference type="Proteomes" id="UP000887566">
    <property type="component" value="Unplaced"/>
</dbReference>
<dbReference type="InterPro" id="IPR002549">
    <property type="entry name" value="AI-2E-like"/>
</dbReference>
<feature type="transmembrane region" description="Helical" evidence="6">
    <location>
        <begin position="311"/>
        <end position="340"/>
    </location>
</feature>
<sequence length="807" mass="90134">MIGKITDVRYSDTTERPPLRAHVSSELLRRWMPSGDETAMKTAMYNTLFFVIALMGFAGLFAVYHLLYMFLKPMLWAALVGTVLFPFKRKVTSVMRDWLASLRETHTPLVVGTLMLPWNWLNNIAEQSWQLMASRTGGYILLAYLTLKILTYERAFMSIFDLIARAYEIVDALIAVFTKKWILPLVLLYFCAYVAWVYVQPEGQVNKKFARMLSVPMWFYALAFTAQYFGPLRVFVFVISALSIALIAAGVIGGEDEEDEKATIDRGVAELVKEVDEEVTRKLSCEPPVSEVIEQTLQLDEALTGDSYLRIIFGLCFLLWTVRHGWMLFLLFLPLTFAAIKRAGEMLGVFAALQSGIGSTWGSVYGKLKKLLDVTIAGSIRKFIRLLFTSDRLFVGALEQSMDVVSSVVVMLALALGSLLMVIFVVMQLHGETVHLIKLGSNVIASHPEWLASAVNYTEGQLAEHDIDNYVEQAYTQGRAWLATKVRSLADASDTERADLLENQVKLMVDNIYNMWEQRTVLIQNDSSKRGSTNVDFFHHIKQATDLAALKEELTLIVKENMDTLMTIAQSVWGVLASNMSFLTSILVALLALVLNFGMELINSLIEIVVFMTMVYFLLANSKQRWLPLEWMSSLTPELVGRGTHVTATDSDSPTITGAIEQAISGVFVLSAKMAIFYGLYTWFVHTLFDLNIVFVPSILASMFAAVPIMPPYLVAVVGIIELWLVRGEITAAIVFGLISFSPTMFVDGAFYQAVKGSHPYVTGLAIIGGMYWLGLEGALIGPIILCVVLVMVHVYARFAHPDTPTH</sequence>
<evidence type="ECO:0000313" key="7">
    <source>
        <dbReference type="Proteomes" id="UP000887566"/>
    </source>
</evidence>
<dbReference type="AlphaFoldDB" id="A0A914UMW9"/>
<dbReference type="PANTHER" id="PTHR21716">
    <property type="entry name" value="TRANSMEMBRANE PROTEIN"/>
    <property type="match status" value="1"/>
</dbReference>
<accession>A0A914UMW9</accession>
<keyword evidence="5 6" id="KW-0472">Membrane</keyword>
<evidence type="ECO:0000256" key="6">
    <source>
        <dbReference type="SAM" id="Phobius"/>
    </source>
</evidence>
<evidence type="ECO:0000256" key="3">
    <source>
        <dbReference type="ARBA" id="ARBA00022692"/>
    </source>
</evidence>
<dbReference type="PANTHER" id="PTHR21716:SF4">
    <property type="entry name" value="TRANSMEMBRANE PROTEIN 245"/>
    <property type="match status" value="1"/>
</dbReference>
<dbReference type="GO" id="GO:0016020">
    <property type="term" value="C:membrane"/>
    <property type="evidence" value="ECO:0007669"/>
    <property type="project" value="UniProtKB-SubCell"/>
</dbReference>
<proteinExistence type="inferred from homology"/>
<feature type="transmembrane region" description="Helical" evidence="6">
    <location>
        <begin position="663"/>
        <end position="681"/>
    </location>
</feature>
<keyword evidence="3 6" id="KW-0812">Transmembrane</keyword>
<feature type="transmembrane region" description="Helical" evidence="6">
    <location>
        <begin position="772"/>
        <end position="797"/>
    </location>
</feature>
<comment type="similarity">
    <text evidence="2">Belongs to the autoinducer-2 exporter (AI-2E) (TC 2.A.86) family.</text>
</comment>
<evidence type="ECO:0000256" key="2">
    <source>
        <dbReference type="ARBA" id="ARBA00009773"/>
    </source>
</evidence>
<feature type="transmembrane region" description="Helical" evidence="6">
    <location>
        <begin position="572"/>
        <end position="595"/>
    </location>
</feature>
<comment type="subcellular location">
    <subcellularLocation>
        <location evidence="1">Membrane</location>
        <topology evidence="1">Multi-pass membrane protein</topology>
    </subcellularLocation>
</comment>
<name>A0A914UMW9_9BILA</name>
<feature type="transmembrane region" description="Helical" evidence="6">
    <location>
        <begin position="211"/>
        <end position="229"/>
    </location>
</feature>
<feature type="transmembrane region" description="Helical" evidence="6">
    <location>
        <begin position="43"/>
        <end position="64"/>
    </location>
</feature>
<feature type="transmembrane region" description="Helical" evidence="6">
    <location>
        <begin position="730"/>
        <end position="752"/>
    </location>
</feature>